<feature type="transmembrane region" description="Helical" evidence="7">
    <location>
        <begin position="218"/>
        <end position="238"/>
    </location>
</feature>
<evidence type="ECO:0008006" key="10">
    <source>
        <dbReference type="Google" id="ProtNLM"/>
    </source>
</evidence>
<dbReference type="InterPro" id="IPR000791">
    <property type="entry name" value="Gpr1/Fun34/SatP-like"/>
</dbReference>
<dbReference type="GO" id="GO:0005886">
    <property type="term" value="C:plasma membrane"/>
    <property type="evidence" value="ECO:0007669"/>
    <property type="project" value="TreeGrafter"/>
</dbReference>
<gene>
    <name evidence="8" type="ORF">KGF57_001967</name>
</gene>
<evidence type="ECO:0000256" key="6">
    <source>
        <dbReference type="SAM" id="MobiDB-lite"/>
    </source>
</evidence>
<evidence type="ECO:0000256" key="7">
    <source>
        <dbReference type="SAM" id="Phobius"/>
    </source>
</evidence>
<evidence type="ECO:0000313" key="8">
    <source>
        <dbReference type="EMBL" id="KAI5960023.1"/>
    </source>
</evidence>
<keyword evidence="4 7" id="KW-1133">Transmembrane helix</keyword>
<comment type="similarity">
    <text evidence="2">Belongs to the acetate uptake transporter (AceTr) (TC 2.A.96) family.</text>
</comment>
<dbReference type="AlphaFoldDB" id="A0AAD5FZF5"/>
<dbReference type="RefSeq" id="XP_051609526.1">
    <property type="nucleotide sequence ID" value="XM_051751228.1"/>
</dbReference>
<dbReference type="GO" id="GO:0015123">
    <property type="term" value="F:acetate transmembrane transporter activity"/>
    <property type="evidence" value="ECO:0007669"/>
    <property type="project" value="TreeGrafter"/>
</dbReference>
<comment type="caution">
    <text evidence="8">The sequence shown here is derived from an EMBL/GenBank/DDBJ whole genome shotgun (WGS) entry which is preliminary data.</text>
</comment>
<organism evidence="8 9">
    <name type="scientific">Candida theae</name>
    <dbReference type="NCBI Taxonomy" id="1198502"/>
    <lineage>
        <taxon>Eukaryota</taxon>
        <taxon>Fungi</taxon>
        <taxon>Dikarya</taxon>
        <taxon>Ascomycota</taxon>
        <taxon>Saccharomycotina</taxon>
        <taxon>Pichiomycetes</taxon>
        <taxon>Debaryomycetaceae</taxon>
        <taxon>Candida/Lodderomyces clade</taxon>
        <taxon>Candida</taxon>
    </lineage>
</organism>
<feature type="compositionally biased region" description="Basic and acidic residues" evidence="6">
    <location>
        <begin position="9"/>
        <end position="25"/>
    </location>
</feature>
<evidence type="ECO:0000256" key="3">
    <source>
        <dbReference type="ARBA" id="ARBA00022692"/>
    </source>
</evidence>
<evidence type="ECO:0000256" key="2">
    <source>
        <dbReference type="ARBA" id="ARBA00005587"/>
    </source>
</evidence>
<dbReference type="Pfam" id="PF01184">
    <property type="entry name" value="Gpr1_Fun34_YaaH"/>
    <property type="match status" value="1"/>
</dbReference>
<feature type="transmembrane region" description="Helical" evidence="7">
    <location>
        <begin position="97"/>
        <end position="116"/>
    </location>
</feature>
<evidence type="ECO:0000256" key="5">
    <source>
        <dbReference type="ARBA" id="ARBA00023136"/>
    </source>
</evidence>
<feature type="transmembrane region" description="Helical" evidence="7">
    <location>
        <begin position="128"/>
        <end position="148"/>
    </location>
</feature>
<dbReference type="Proteomes" id="UP001204833">
    <property type="component" value="Unassembled WGS sequence"/>
</dbReference>
<dbReference type="PANTHER" id="PTHR31123">
    <property type="entry name" value="ACCUMULATION OF DYADS PROTEIN 2-RELATED"/>
    <property type="match status" value="1"/>
</dbReference>
<feature type="transmembrane region" description="Helical" evidence="7">
    <location>
        <begin position="72"/>
        <end position="91"/>
    </location>
</feature>
<feature type="transmembrane region" description="Helical" evidence="7">
    <location>
        <begin position="191"/>
        <end position="212"/>
    </location>
</feature>
<keyword evidence="3 7" id="KW-0812">Transmembrane</keyword>
<evidence type="ECO:0000313" key="9">
    <source>
        <dbReference type="Proteomes" id="UP001204833"/>
    </source>
</evidence>
<keyword evidence="9" id="KW-1185">Reference proteome</keyword>
<dbReference type="PANTHER" id="PTHR31123:SF1">
    <property type="entry name" value="ACCUMULATION OF DYADS PROTEIN 2-RELATED"/>
    <property type="match status" value="1"/>
</dbReference>
<evidence type="ECO:0000256" key="4">
    <source>
        <dbReference type="ARBA" id="ARBA00022989"/>
    </source>
</evidence>
<dbReference type="EMBL" id="JAIHNG010000099">
    <property type="protein sequence ID" value="KAI5960023.1"/>
    <property type="molecule type" value="Genomic_DNA"/>
</dbReference>
<comment type="subcellular location">
    <subcellularLocation>
        <location evidence="1">Membrane</location>
        <topology evidence="1">Multi-pass membrane protein</topology>
    </subcellularLocation>
</comment>
<feature type="region of interest" description="Disordered" evidence="6">
    <location>
        <begin position="1"/>
        <end position="25"/>
    </location>
</feature>
<reference evidence="8 9" key="1">
    <citation type="journal article" date="2022" name="DNA Res.">
        <title>Genome analysis of five recently described species of the CUG-Ser clade uncovers Candida theae as a new hybrid lineage with pathogenic potential in the Candida parapsilosis species complex.</title>
        <authorList>
            <person name="Mixao V."/>
            <person name="Del Olmo V."/>
            <person name="Hegedusova E."/>
            <person name="Saus E."/>
            <person name="Pryszcz L."/>
            <person name="Cillingova A."/>
            <person name="Nosek J."/>
            <person name="Gabaldon T."/>
        </authorList>
    </citation>
    <scope>NUCLEOTIDE SEQUENCE [LARGE SCALE GENOMIC DNA]</scope>
    <source>
        <strain evidence="8 9">CBS 12239</strain>
    </source>
</reference>
<feature type="transmembrane region" description="Helical" evidence="7">
    <location>
        <begin position="168"/>
        <end position="184"/>
    </location>
</feature>
<name>A0AAD5FZF5_9ASCO</name>
<dbReference type="InterPro" id="IPR051633">
    <property type="entry name" value="AceTr"/>
</dbReference>
<keyword evidence="5 7" id="KW-0472">Membrane</keyword>
<dbReference type="GeneID" id="76150026"/>
<protein>
    <recommendedName>
        <fullName evidence="10">Ammonia transport outward protein 2</fullName>
    </recommendedName>
</protein>
<proteinExistence type="inferred from homology"/>
<dbReference type="NCBIfam" id="NF038013">
    <property type="entry name" value="AceTr_1"/>
    <property type="match status" value="1"/>
</dbReference>
<evidence type="ECO:0000256" key="1">
    <source>
        <dbReference type="ARBA" id="ARBA00004141"/>
    </source>
</evidence>
<sequence>MSSTSSQRSAKEGLHSAKDDHHGVSRVHVHGEGGEYVTINGQKYYRHELMAAFGGTLNPGVSPYPQNRMNPAPVGLSGFALTTIVLSLFNAQAMGIVVPNVVVSLACMYGGALQFLTGLLEFATGNTFGCTALTSYGAFWISYAAIFIEAFGIEEAYQKDASQMENAVGFFLIGWAIFTFVLVLNTLKSTVAFFSLFFFLFITFVLLAGGAFSGHVGVTRAGGVFGVITGFIAWYNAFAGTATKANSYIVAHPIPLPAFKRD</sequence>
<accession>A0AAD5FZF5</accession>